<dbReference type="GO" id="GO:0006914">
    <property type="term" value="P:autophagy"/>
    <property type="evidence" value="ECO:0007669"/>
    <property type="project" value="InterPro"/>
</dbReference>
<feature type="domain" description="BCAS3 WD40" evidence="3">
    <location>
        <begin position="92"/>
        <end position="495"/>
    </location>
</feature>
<dbReference type="PANTHER" id="PTHR13268">
    <property type="entry name" value="BREAST CARCINOMA AMPLIFIED SEQUENCE 3"/>
    <property type="match status" value="1"/>
</dbReference>
<dbReference type="AlphaFoldDB" id="A0A8X7YL88"/>
<evidence type="ECO:0000259" key="3">
    <source>
        <dbReference type="Pfam" id="PF21034"/>
    </source>
</evidence>
<dbReference type="FunFam" id="2.130.10.10:FF:000782">
    <property type="entry name" value="Autophagy-related protein 18h"/>
    <property type="match status" value="1"/>
</dbReference>
<protein>
    <submittedName>
        <fullName evidence="4">Uncharacterized protein</fullName>
    </submittedName>
</protein>
<organism evidence="4 5">
    <name type="scientific">Populus tomentosa</name>
    <name type="common">Chinese white poplar</name>
    <dbReference type="NCBI Taxonomy" id="118781"/>
    <lineage>
        <taxon>Eukaryota</taxon>
        <taxon>Viridiplantae</taxon>
        <taxon>Streptophyta</taxon>
        <taxon>Embryophyta</taxon>
        <taxon>Tracheophyta</taxon>
        <taxon>Spermatophyta</taxon>
        <taxon>Magnoliopsida</taxon>
        <taxon>eudicotyledons</taxon>
        <taxon>Gunneridae</taxon>
        <taxon>Pentapetalae</taxon>
        <taxon>rosids</taxon>
        <taxon>fabids</taxon>
        <taxon>Malpighiales</taxon>
        <taxon>Salicaceae</taxon>
        <taxon>Saliceae</taxon>
        <taxon>Populus</taxon>
    </lineage>
</organism>
<dbReference type="SMART" id="SM00320">
    <property type="entry name" value="WD40"/>
    <property type="match status" value="2"/>
</dbReference>
<dbReference type="InterPro" id="IPR001680">
    <property type="entry name" value="WD40_rpt"/>
</dbReference>
<name>A0A8X7YL88_POPTO</name>
<evidence type="ECO:0000259" key="2">
    <source>
        <dbReference type="Pfam" id="PF12490"/>
    </source>
</evidence>
<dbReference type="InterPro" id="IPR048382">
    <property type="entry name" value="BCAS3_WD40"/>
</dbReference>
<sequence>MKNNSNKGENNSSSNNNNKNNRFIPNSLKFISSCIKTASSGVRSASASVAASIAGDHQDRKDQWLGFHGLVKQVLWASFDKLELGPGSFKNVLLLGYSNGFQVIDVEDASNVTELVSRHDDSVTFLQMQPLPAKSEGCKGEGYRASHPLLLVVACDESKSSGLVLSGRDGFNESHTGNVAISPTIVRFYSLRSHNYVHVLRFRSTVYMVRCSSRVVAVGLATQIYCFDALTFENKFSVLTYPVPQLGGQGMGGVNIGYGPMAVGSRWLAYASDNPLVLNTGRLSPQSLTPPLGVSPSSSPGSGSLVARYAMESSKQLATGIINLGDMGYKTLSRYCHDLMPDGSSSPVSSNSSWKVGRSATHSADSDTAGMVVVKDFVSRAVISQFRAHTSPISALCFDPSGTLLVTASIQGNNINIFRIMPSCSQSGPGAKSYDWSSSHVHLYKLHRGITPAVIQDICFSHYSQWIAIVSSRGTCHIFVLSPFGGENVLQIHNSHVDGPALLPVVSLPWWSTPSFLLNQHSFSSSPPSAVTLSVVSRIKNNNSGWLNTVSNAASSGSGKASIPSGAIAAVFHSCVPQDSQPAHLRKVNSLDHLMVYTPCGHVVQYKLFSSVEGEPSDIASRNGPASSVQMQDEELRVNVESVQWWDVCRRADWPEREECISGITRRGQETKEREECISGITRRGQETKETVMYVSDGEDDGIGHSQLVKSHEPSHLYLSNAEVQMSSWRIPLWQKSKMYFYAMSHLGPNEENIIEDQTGQEIELEKVPVHEVEIRRRDLLPVFDRFHRTSEWSERAQGGVRYSTLSSGSRGVKESEDAVISHSEIVSPGSVPNSDGGSSTKFYPPMMQAVNSNASEGGISLLASPILYESSTNKDSGSISFKQTQMGATPAENSNFINSNVTSLTNGPLTAERLIAKEVQSSESGVTSEASNISSNRSDLSMNSIDEGPANDSQDFEHFFQEGYCKASDLKECQESTEVLTFVDNNSSPCDVDKSEEDGDNDDMLGGVFSFSEEDSGISGGSFYSLAVRIQVLGFGDNDKGIFAYGQQSEACKLLNSIRDLDKVLIRTLFSSQKQTEMTSLVHSRE</sequence>
<accession>A0A8X7YL88</accession>
<dbReference type="EMBL" id="JAAWWB010000026">
    <property type="protein sequence ID" value="KAG6750558.1"/>
    <property type="molecule type" value="Genomic_DNA"/>
</dbReference>
<proteinExistence type="predicted"/>
<gene>
    <name evidence="4" type="ORF">POTOM_045054</name>
</gene>
<feature type="region of interest" description="Disordered" evidence="1">
    <location>
        <begin position="921"/>
        <end position="944"/>
    </location>
</feature>
<evidence type="ECO:0000256" key="1">
    <source>
        <dbReference type="SAM" id="MobiDB-lite"/>
    </source>
</evidence>
<dbReference type="OrthoDB" id="25778at2759"/>
<dbReference type="InterPro" id="IPR022175">
    <property type="entry name" value="BCAS3_dom"/>
</dbReference>
<keyword evidence="5" id="KW-1185">Reference proteome</keyword>
<dbReference type="PANTHER" id="PTHR13268:SF12">
    <property type="entry name" value="AUTOPHAGY-RELATED PROTEIN 18H"/>
    <property type="match status" value="1"/>
</dbReference>
<feature type="domain" description="BCAS3" evidence="2">
    <location>
        <begin position="629"/>
        <end position="785"/>
    </location>
</feature>
<dbReference type="Proteomes" id="UP000886885">
    <property type="component" value="Chromosome 13D"/>
</dbReference>
<evidence type="ECO:0000313" key="5">
    <source>
        <dbReference type="Proteomes" id="UP000886885"/>
    </source>
</evidence>
<comment type="caution">
    <text evidence="4">The sequence shown here is derived from an EMBL/GenBank/DDBJ whole genome shotgun (WGS) entry which is preliminary data.</text>
</comment>
<reference evidence="4" key="1">
    <citation type="journal article" date="2020" name="bioRxiv">
        <title>Hybrid origin of Populus tomentosa Carr. identified through genome sequencing and phylogenomic analysis.</title>
        <authorList>
            <person name="An X."/>
            <person name="Gao K."/>
            <person name="Chen Z."/>
            <person name="Li J."/>
            <person name="Yang X."/>
            <person name="Yang X."/>
            <person name="Zhou J."/>
            <person name="Guo T."/>
            <person name="Zhao T."/>
            <person name="Huang S."/>
            <person name="Miao D."/>
            <person name="Khan W.U."/>
            <person name="Rao P."/>
            <person name="Ye M."/>
            <person name="Lei B."/>
            <person name="Liao W."/>
            <person name="Wang J."/>
            <person name="Ji L."/>
            <person name="Li Y."/>
            <person name="Guo B."/>
            <person name="Mustafa N.S."/>
            <person name="Li S."/>
            <person name="Yun Q."/>
            <person name="Keller S.R."/>
            <person name="Mao J."/>
            <person name="Zhang R."/>
            <person name="Strauss S.H."/>
        </authorList>
    </citation>
    <scope>NUCLEOTIDE SEQUENCE</scope>
    <source>
        <strain evidence="4">GM15</strain>
        <tissue evidence="4">Leaf</tissue>
    </source>
</reference>
<evidence type="ECO:0000313" key="4">
    <source>
        <dbReference type="EMBL" id="KAG6750558.1"/>
    </source>
</evidence>
<feature type="region of interest" description="Disordered" evidence="1">
    <location>
        <begin position="1"/>
        <end position="21"/>
    </location>
</feature>
<dbReference type="GO" id="GO:0005737">
    <property type="term" value="C:cytoplasm"/>
    <property type="evidence" value="ECO:0007669"/>
    <property type="project" value="TreeGrafter"/>
</dbReference>
<dbReference type="Pfam" id="PF21034">
    <property type="entry name" value="BCAS3_WD40"/>
    <property type="match status" value="1"/>
</dbReference>
<dbReference type="InterPro" id="IPR045142">
    <property type="entry name" value="BCAS3-like"/>
</dbReference>
<dbReference type="Pfam" id="PF12490">
    <property type="entry name" value="BCAS3"/>
    <property type="match status" value="1"/>
</dbReference>
<dbReference type="GO" id="GO:0042594">
    <property type="term" value="P:response to starvation"/>
    <property type="evidence" value="ECO:0007669"/>
    <property type="project" value="TreeGrafter"/>
</dbReference>